<evidence type="ECO:0000256" key="1">
    <source>
        <dbReference type="ARBA" id="ARBA00004514"/>
    </source>
</evidence>
<keyword evidence="5" id="KW-1185">Reference proteome</keyword>
<name>A0AAV9SGY4_9TELE</name>
<reference evidence="4 5" key="1">
    <citation type="submission" date="2021-06" db="EMBL/GenBank/DDBJ databases">
        <authorList>
            <person name="Palmer J.M."/>
        </authorList>
    </citation>
    <scope>NUCLEOTIDE SEQUENCE [LARGE SCALE GENOMIC DNA]</scope>
    <source>
        <strain evidence="4 5">MEX-2019</strain>
        <tissue evidence="4">Muscle</tissue>
    </source>
</reference>
<dbReference type="GO" id="GO:0005829">
    <property type="term" value="C:cytosol"/>
    <property type="evidence" value="ECO:0007669"/>
    <property type="project" value="UniProtKB-SubCell"/>
</dbReference>
<dbReference type="EMBL" id="JAHHUM010000344">
    <property type="protein sequence ID" value="KAK5620671.1"/>
    <property type="molecule type" value="Genomic_DNA"/>
</dbReference>
<evidence type="ECO:0000313" key="4">
    <source>
        <dbReference type="EMBL" id="KAK5620671.1"/>
    </source>
</evidence>
<proteinExistence type="predicted"/>
<evidence type="ECO:0000256" key="2">
    <source>
        <dbReference type="ARBA" id="ARBA00022490"/>
    </source>
</evidence>
<comment type="caution">
    <text evidence="4">The sequence shown here is derived from an EMBL/GenBank/DDBJ whole genome shotgun (WGS) entry which is preliminary data.</text>
</comment>
<gene>
    <name evidence="4" type="ORF">CRENBAI_020571</name>
</gene>
<accession>A0AAV9SGY4</accession>
<organism evidence="4 5">
    <name type="scientific">Crenichthys baileyi</name>
    <name type="common">White River springfish</name>
    <dbReference type="NCBI Taxonomy" id="28760"/>
    <lineage>
        <taxon>Eukaryota</taxon>
        <taxon>Metazoa</taxon>
        <taxon>Chordata</taxon>
        <taxon>Craniata</taxon>
        <taxon>Vertebrata</taxon>
        <taxon>Euteleostomi</taxon>
        <taxon>Actinopterygii</taxon>
        <taxon>Neopterygii</taxon>
        <taxon>Teleostei</taxon>
        <taxon>Neoteleostei</taxon>
        <taxon>Acanthomorphata</taxon>
        <taxon>Ovalentaria</taxon>
        <taxon>Atherinomorphae</taxon>
        <taxon>Cyprinodontiformes</taxon>
        <taxon>Goodeidae</taxon>
        <taxon>Crenichthys</taxon>
    </lineage>
</organism>
<dbReference type="PROSITE" id="PS51830">
    <property type="entry name" value="FIIND"/>
    <property type="match status" value="1"/>
</dbReference>
<feature type="domain" description="FIIND" evidence="3">
    <location>
        <begin position="1"/>
        <end position="164"/>
    </location>
</feature>
<dbReference type="Pfam" id="PF13553">
    <property type="entry name" value="FIIND"/>
    <property type="match status" value="1"/>
</dbReference>
<sequence length="164" mass="18534">MKGEGDVFYRIVPWSRRSLSQHGKKPAGPLFDIRCQQQSLVQLHLPHCEIRSTGGCHFLSVAHVHDEGIEFIRPEKITEAHVIINITGFSAFGIVKDEDSPPDPEHCNLKRTRKKLFGLETFIDDVPNCKLQPNQLYTLSTCPGHNLVLVQPTEAEFDAESYNN</sequence>
<dbReference type="InterPro" id="IPR025307">
    <property type="entry name" value="FIIND_dom"/>
</dbReference>
<keyword evidence="2" id="KW-0963">Cytoplasm</keyword>
<protein>
    <recommendedName>
        <fullName evidence="3">FIIND domain-containing protein</fullName>
    </recommendedName>
</protein>
<evidence type="ECO:0000259" key="3">
    <source>
        <dbReference type="PROSITE" id="PS51830"/>
    </source>
</evidence>
<dbReference type="Proteomes" id="UP001311232">
    <property type="component" value="Unassembled WGS sequence"/>
</dbReference>
<comment type="subcellular location">
    <subcellularLocation>
        <location evidence="1">Cytoplasm</location>
        <location evidence="1">Cytosol</location>
    </subcellularLocation>
</comment>
<evidence type="ECO:0000313" key="5">
    <source>
        <dbReference type="Proteomes" id="UP001311232"/>
    </source>
</evidence>
<dbReference type="AlphaFoldDB" id="A0AAV9SGY4"/>